<keyword evidence="5" id="KW-0333">Golgi apparatus</keyword>
<dbReference type="Gene3D" id="1.20.1280.130">
    <property type="match status" value="1"/>
</dbReference>
<dbReference type="InterPro" id="IPR039745">
    <property type="entry name" value="Vps54"/>
</dbReference>
<feature type="domain" description="Vacuolar protein sorting-associated protein 54 C-terminal" evidence="7">
    <location>
        <begin position="312"/>
        <end position="444"/>
    </location>
</feature>
<evidence type="ECO:0000259" key="7">
    <source>
        <dbReference type="Pfam" id="PF07928"/>
    </source>
</evidence>
<dbReference type="GO" id="GO:0005829">
    <property type="term" value="C:cytosol"/>
    <property type="evidence" value="ECO:0007669"/>
    <property type="project" value="GOC"/>
</dbReference>
<dbReference type="PANTHER" id="PTHR12965:SF0">
    <property type="entry name" value="VACUOLAR PROTEIN SORTING-ASSOCIATED PROTEIN 54"/>
    <property type="match status" value="1"/>
</dbReference>
<sequence>MLEADFRRYVTLDLYRPISEKELDPVDENWLQSIVFGLFRQKSAFLDVIRDEACTALEAASKEVLAEALAILPHEQELSQDEARQQRQAPSIRNLSAQALTDLLSETCQQLFLLLKRVKMLMILVAEMTALAAGREKVAVDKISSEEHGKRNALTRKSLSDILDGANLLSSEEYEKVAEGLKDVLCQSCDYAHERCARLLREMPSKLSHAEFLNIANIVQDFCQQTEELTHQKSSAMVLALQTQGAKVASRLHEEQKVNLTLLLESEQWKPTEVPAELQKLVDDIVFAGSFELNKDSSYESKPKKSLSVAGEDFTVVGVVLLLVKIMSSYSVYAKHCQFLTPDLLSRLTELLQFYNSRVCQLLLGAEARTRAGLRSITARHLALGWRSLQLIQSLIPYFQKHFLPLLASANKSNPFSQKHLDLVNRDFKAHSEQLSSKLVSILTSTFEIQLKQWEPKPPVPSNTFRSICKQLAKFHEAVEDVLPTLQVKELLLKIHEDFSQKCRWHLNRLGLASDGGPQHALVTAELTFYMQQLQGLKCMARCDSFDKFLSEVFCR</sequence>
<dbReference type="OrthoDB" id="10259024at2759"/>
<evidence type="ECO:0000256" key="6">
    <source>
        <dbReference type="ARBA" id="ARBA00023054"/>
    </source>
</evidence>
<dbReference type="Gene3D" id="6.10.250.860">
    <property type="match status" value="1"/>
</dbReference>
<gene>
    <name evidence="8" type="ORF">DSTB1V02_LOCUS4271</name>
</gene>
<keyword evidence="4" id="KW-0653">Protein transport</keyword>
<keyword evidence="3" id="KW-0813">Transport</keyword>
<dbReference type="EMBL" id="LR900140">
    <property type="protein sequence ID" value="CAD7244374.1"/>
    <property type="molecule type" value="Genomic_DNA"/>
</dbReference>
<protein>
    <recommendedName>
        <fullName evidence="7">Vacuolar protein sorting-associated protein 54 C-terminal domain-containing protein</fullName>
    </recommendedName>
</protein>
<evidence type="ECO:0000256" key="5">
    <source>
        <dbReference type="ARBA" id="ARBA00023034"/>
    </source>
</evidence>
<comment type="similarity">
    <text evidence="2">Belongs to the VPS54 family.</text>
</comment>
<reference evidence="8" key="1">
    <citation type="submission" date="2020-11" db="EMBL/GenBank/DDBJ databases">
        <authorList>
            <person name="Tran Van P."/>
        </authorList>
    </citation>
    <scope>NUCLEOTIDE SEQUENCE</scope>
</reference>
<dbReference type="EMBL" id="CAJPEV010000623">
    <property type="protein sequence ID" value="CAG0887017.1"/>
    <property type="molecule type" value="Genomic_DNA"/>
</dbReference>
<evidence type="ECO:0000256" key="1">
    <source>
        <dbReference type="ARBA" id="ARBA00004601"/>
    </source>
</evidence>
<accession>A0A7R8X7K4</accession>
<name>A0A7R8X7K4_9CRUS</name>
<evidence type="ECO:0000313" key="9">
    <source>
        <dbReference type="Proteomes" id="UP000677054"/>
    </source>
</evidence>
<dbReference type="GO" id="GO:0019905">
    <property type="term" value="F:syntaxin binding"/>
    <property type="evidence" value="ECO:0007669"/>
    <property type="project" value="TreeGrafter"/>
</dbReference>
<evidence type="ECO:0000313" key="8">
    <source>
        <dbReference type="EMBL" id="CAD7244374.1"/>
    </source>
</evidence>
<dbReference type="Proteomes" id="UP000677054">
    <property type="component" value="Unassembled WGS sequence"/>
</dbReference>
<dbReference type="AlphaFoldDB" id="A0A7R8X7K4"/>
<dbReference type="GO" id="GO:0015031">
    <property type="term" value="P:protein transport"/>
    <property type="evidence" value="ECO:0007669"/>
    <property type="project" value="UniProtKB-KW"/>
</dbReference>
<organism evidence="8">
    <name type="scientific">Darwinula stevensoni</name>
    <dbReference type="NCBI Taxonomy" id="69355"/>
    <lineage>
        <taxon>Eukaryota</taxon>
        <taxon>Metazoa</taxon>
        <taxon>Ecdysozoa</taxon>
        <taxon>Arthropoda</taxon>
        <taxon>Crustacea</taxon>
        <taxon>Oligostraca</taxon>
        <taxon>Ostracoda</taxon>
        <taxon>Podocopa</taxon>
        <taxon>Podocopida</taxon>
        <taxon>Darwinulocopina</taxon>
        <taxon>Darwinuloidea</taxon>
        <taxon>Darwinulidae</taxon>
        <taxon>Darwinula</taxon>
    </lineage>
</organism>
<dbReference type="PANTHER" id="PTHR12965">
    <property type="entry name" value="VACUOLAR PROTEIN SORTING 54"/>
    <property type="match status" value="1"/>
</dbReference>
<dbReference type="GO" id="GO:0006896">
    <property type="term" value="P:Golgi to vacuole transport"/>
    <property type="evidence" value="ECO:0007669"/>
    <property type="project" value="TreeGrafter"/>
</dbReference>
<dbReference type="InterPro" id="IPR012501">
    <property type="entry name" value="Vps54_C"/>
</dbReference>
<dbReference type="Pfam" id="PF07928">
    <property type="entry name" value="Vps54"/>
    <property type="match status" value="1"/>
</dbReference>
<dbReference type="GO" id="GO:0042147">
    <property type="term" value="P:retrograde transport, endosome to Golgi"/>
    <property type="evidence" value="ECO:0007669"/>
    <property type="project" value="InterPro"/>
</dbReference>
<comment type="subcellular location">
    <subcellularLocation>
        <location evidence="1">Golgi apparatus</location>
        <location evidence="1">trans-Golgi network</location>
    </subcellularLocation>
</comment>
<keyword evidence="6" id="KW-0175">Coiled coil</keyword>
<dbReference type="GO" id="GO:0000938">
    <property type="term" value="C:GARP complex"/>
    <property type="evidence" value="ECO:0007669"/>
    <property type="project" value="InterPro"/>
</dbReference>
<evidence type="ECO:0000256" key="2">
    <source>
        <dbReference type="ARBA" id="ARBA00009150"/>
    </source>
</evidence>
<proteinExistence type="inferred from homology"/>
<evidence type="ECO:0000256" key="4">
    <source>
        <dbReference type="ARBA" id="ARBA00022927"/>
    </source>
</evidence>
<evidence type="ECO:0000256" key="3">
    <source>
        <dbReference type="ARBA" id="ARBA00022448"/>
    </source>
</evidence>
<keyword evidence="9" id="KW-1185">Reference proteome</keyword>